<keyword evidence="3" id="KW-0238">DNA-binding</keyword>
<dbReference type="EMBL" id="RBZU01000002">
    <property type="protein sequence ID" value="RKP57577.1"/>
    <property type="molecule type" value="Genomic_DNA"/>
</dbReference>
<dbReference type="PANTHER" id="PTHR30537">
    <property type="entry name" value="HTH-TYPE TRANSCRIPTIONAL REGULATOR"/>
    <property type="match status" value="1"/>
</dbReference>
<dbReference type="AlphaFoldDB" id="A0A494Y7N8"/>
<dbReference type="InterPro" id="IPR058163">
    <property type="entry name" value="LysR-type_TF_proteobact-type"/>
</dbReference>
<dbReference type="Pfam" id="PF00126">
    <property type="entry name" value="HTH_1"/>
    <property type="match status" value="1"/>
</dbReference>
<keyword evidence="4" id="KW-0804">Transcription</keyword>
<organism evidence="6 7">
    <name type="scientific">Pararobbsia silviterrae</name>
    <dbReference type="NCBI Taxonomy" id="1792498"/>
    <lineage>
        <taxon>Bacteria</taxon>
        <taxon>Pseudomonadati</taxon>
        <taxon>Pseudomonadota</taxon>
        <taxon>Betaproteobacteria</taxon>
        <taxon>Burkholderiales</taxon>
        <taxon>Burkholderiaceae</taxon>
        <taxon>Pararobbsia</taxon>
    </lineage>
</organism>
<dbReference type="FunFam" id="1.10.10.10:FF:000001">
    <property type="entry name" value="LysR family transcriptional regulator"/>
    <property type="match status" value="1"/>
</dbReference>
<dbReference type="InterPro" id="IPR005119">
    <property type="entry name" value="LysR_subst-bd"/>
</dbReference>
<sequence length="305" mass="33613">MNPNDLLGLLPDLATFARVVETGNFSVAARELGTTPSTVSRQMKRLEHALGARLLERSTRSIRLTESGAEIYRHAEAMVAAAASAADAAGRLQERPQGRVRVSAPISLARSVIHPLIPGFLRAYADVDVHLMFTDHDVDPIRDAVDLVIRPTPTPPQGLAARRLGAIRWMPCASPGYVRARGAPTAPRDLAHHDCLYLGETVDDNRLTFRRGTHTQSVEIRGRYLANDVDARLDAARQDLGIAILPEFAVTDALRDGLLVHVLPDWSLEPRAYSGPVWLLYPPNRYLPPKVRVFIDWLAAHLTTD</sequence>
<dbReference type="GO" id="GO:0043565">
    <property type="term" value="F:sequence-specific DNA binding"/>
    <property type="evidence" value="ECO:0007669"/>
    <property type="project" value="TreeGrafter"/>
</dbReference>
<evidence type="ECO:0000256" key="3">
    <source>
        <dbReference type="ARBA" id="ARBA00023125"/>
    </source>
</evidence>
<accession>A0A494Y7N8</accession>
<keyword evidence="7" id="KW-1185">Reference proteome</keyword>
<dbReference type="PROSITE" id="PS50931">
    <property type="entry name" value="HTH_LYSR"/>
    <property type="match status" value="1"/>
</dbReference>
<dbReference type="OrthoDB" id="8928056at2"/>
<reference evidence="6 7" key="1">
    <citation type="submission" date="2018-10" db="EMBL/GenBank/DDBJ databases">
        <title>Robbsia sp. DHC34, isolated from soil.</title>
        <authorList>
            <person name="Gao Z.-H."/>
            <person name="Qiu L.-H."/>
        </authorList>
    </citation>
    <scope>NUCLEOTIDE SEQUENCE [LARGE SCALE GENOMIC DNA]</scope>
    <source>
        <strain evidence="6 7">DHC34</strain>
    </source>
</reference>
<evidence type="ECO:0000256" key="2">
    <source>
        <dbReference type="ARBA" id="ARBA00023015"/>
    </source>
</evidence>
<name>A0A494Y7N8_9BURK</name>
<dbReference type="Gene3D" id="3.40.190.290">
    <property type="match status" value="1"/>
</dbReference>
<dbReference type="Proteomes" id="UP000270342">
    <property type="component" value="Unassembled WGS sequence"/>
</dbReference>
<dbReference type="RefSeq" id="WP_121084683.1">
    <property type="nucleotide sequence ID" value="NZ_RBZU01000002.1"/>
</dbReference>
<dbReference type="Pfam" id="PF03466">
    <property type="entry name" value="LysR_substrate"/>
    <property type="match status" value="1"/>
</dbReference>
<proteinExistence type="inferred from homology"/>
<comment type="similarity">
    <text evidence="1">Belongs to the LysR transcriptional regulatory family.</text>
</comment>
<evidence type="ECO:0000313" key="6">
    <source>
        <dbReference type="EMBL" id="RKP57577.1"/>
    </source>
</evidence>
<dbReference type="GO" id="GO:0003700">
    <property type="term" value="F:DNA-binding transcription factor activity"/>
    <property type="evidence" value="ECO:0007669"/>
    <property type="project" value="InterPro"/>
</dbReference>
<gene>
    <name evidence="6" type="ORF">D7S86_06385</name>
</gene>
<dbReference type="CDD" id="cd08422">
    <property type="entry name" value="PBP2_CrgA_like"/>
    <property type="match status" value="1"/>
</dbReference>
<evidence type="ECO:0000259" key="5">
    <source>
        <dbReference type="PROSITE" id="PS50931"/>
    </source>
</evidence>
<dbReference type="PANTHER" id="PTHR30537:SF5">
    <property type="entry name" value="HTH-TYPE TRANSCRIPTIONAL ACTIVATOR TTDR-RELATED"/>
    <property type="match status" value="1"/>
</dbReference>
<dbReference type="InterPro" id="IPR036390">
    <property type="entry name" value="WH_DNA-bd_sf"/>
</dbReference>
<evidence type="ECO:0000256" key="4">
    <source>
        <dbReference type="ARBA" id="ARBA00023163"/>
    </source>
</evidence>
<dbReference type="InterPro" id="IPR036388">
    <property type="entry name" value="WH-like_DNA-bd_sf"/>
</dbReference>
<comment type="caution">
    <text evidence="6">The sequence shown here is derived from an EMBL/GenBank/DDBJ whole genome shotgun (WGS) entry which is preliminary data.</text>
</comment>
<keyword evidence="2" id="KW-0805">Transcription regulation</keyword>
<dbReference type="SUPFAM" id="SSF53850">
    <property type="entry name" value="Periplasmic binding protein-like II"/>
    <property type="match status" value="1"/>
</dbReference>
<feature type="domain" description="HTH lysR-type" evidence="5">
    <location>
        <begin position="10"/>
        <end position="65"/>
    </location>
</feature>
<dbReference type="Gene3D" id="1.10.10.10">
    <property type="entry name" value="Winged helix-like DNA-binding domain superfamily/Winged helix DNA-binding domain"/>
    <property type="match status" value="1"/>
</dbReference>
<protein>
    <submittedName>
        <fullName evidence="6">LysR family transcriptional regulator</fullName>
    </submittedName>
</protein>
<evidence type="ECO:0000256" key="1">
    <source>
        <dbReference type="ARBA" id="ARBA00009437"/>
    </source>
</evidence>
<dbReference type="InterPro" id="IPR000847">
    <property type="entry name" value="LysR_HTH_N"/>
</dbReference>
<dbReference type="SUPFAM" id="SSF46785">
    <property type="entry name" value="Winged helix' DNA-binding domain"/>
    <property type="match status" value="1"/>
</dbReference>
<dbReference type="GO" id="GO:0006351">
    <property type="term" value="P:DNA-templated transcription"/>
    <property type="evidence" value="ECO:0007669"/>
    <property type="project" value="TreeGrafter"/>
</dbReference>
<evidence type="ECO:0000313" key="7">
    <source>
        <dbReference type="Proteomes" id="UP000270342"/>
    </source>
</evidence>